<evidence type="ECO:0000259" key="11">
    <source>
        <dbReference type="PROSITE" id="PS50013"/>
    </source>
</evidence>
<gene>
    <name evidence="14" type="ORF">SPPG_09431</name>
</gene>
<organism evidence="14 15">
    <name type="scientific">Spizellomyces punctatus (strain DAOM BR117)</name>
    <dbReference type="NCBI Taxonomy" id="645134"/>
    <lineage>
        <taxon>Eukaryota</taxon>
        <taxon>Fungi</taxon>
        <taxon>Fungi incertae sedis</taxon>
        <taxon>Chytridiomycota</taxon>
        <taxon>Chytridiomycota incertae sedis</taxon>
        <taxon>Chytridiomycetes</taxon>
        <taxon>Spizellomycetales</taxon>
        <taxon>Spizellomycetaceae</taxon>
        <taxon>Spizellomyces</taxon>
    </lineage>
</organism>
<feature type="region of interest" description="Disordered" evidence="10">
    <location>
        <begin position="1330"/>
        <end position="1385"/>
    </location>
</feature>
<dbReference type="SUPFAM" id="SSF46689">
    <property type="entry name" value="Homeodomain-like"/>
    <property type="match status" value="1"/>
</dbReference>
<feature type="compositionally biased region" description="Basic and acidic residues" evidence="10">
    <location>
        <begin position="1598"/>
        <end position="1610"/>
    </location>
</feature>
<dbReference type="GO" id="GO:0005634">
    <property type="term" value="C:nucleus"/>
    <property type="evidence" value="ECO:0007669"/>
    <property type="project" value="UniProtKB-SubCell"/>
</dbReference>
<dbReference type="GO" id="GO:0140658">
    <property type="term" value="F:ATP-dependent chromatin remodeler activity"/>
    <property type="evidence" value="ECO:0007669"/>
    <property type="project" value="TreeGrafter"/>
</dbReference>
<feature type="compositionally biased region" description="Acidic residues" evidence="10">
    <location>
        <begin position="204"/>
        <end position="224"/>
    </location>
</feature>
<evidence type="ECO:0000256" key="7">
    <source>
        <dbReference type="ARBA" id="ARBA00023125"/>
    </source>
</evidence>
<feature type="region of interest" description="Disordered" evidence="10">
    <location>
        <begin position="438"/>
        <end position="458"/>
    </location>
</feature>
<dbReference type="SUPFAM" id="SSF52540">
    <property type="entry name" value="P-loop containing nucleoside triphosphate hydrolases"/>
    <property type="match status" value="2"/>
</dbReference>
<dbReference type="CDD" id="cd18659">
    <property type="entry name" value="CD2_tandem"/>
    <property type="match status" value="1"/>
</dbReference>
<feature type="compositionally biased region" description="Polar residues" evidence="10">
    <location>
        <begin position="14"/>
        <end position="35"/>
    </location>
</feature>
<feature type="compositionally biased region" description="Basic and acidic residues" evidence="10">
    <location>
        <begin position="1356"/>
        <end position="1367"/>
    </location>
</feature>
<feature type="domain" description="Helicase C-terminal" evidence="13">
    <location>
        <begin position="797"/>
        <end position="962"/>
    </location>
</feature>
<evidence type="ECO:0000256" key="1">
    <source>
        <dbReference type="ARBA" id="ARBA00004123"/>
    </source>
</evidence>
<dbReference type="PROSITE" id="PS50013">
    <property type="entry name" value="CHROMO_2"/>
    <property type="match status" value="2"/>
</dbReference>
<feature type="compositionally biased region" description="Acidic residues" evidence="10">
    <location>
        <begin position="168"/>
        <end position="177"/>
    </location>
</feature>
<keyword evidence="2" id="KW-0677">Repeat</keyword>
<dbReference type="InterPro" id="IPR023779">
    <property type="entry name" value="Chromodomain_CS"/>
</dbReference>
<dbReference type="EMBL" id="KQ257463">
    <property type="protein sequence ID" value="KNC97542.1"/>
    <property type="molecule type" value="Genomic_DNA"/>
</dbReference>
<dbReference type="SMART" id="SM00487">
    <property type="entry name" value="DEXDc"/>
    <property type="match status" value="1"/>
</dbReference>
<protein>
    <recommendedName>
        <fullName evidence="16">Chromodomain-helicase-DNA-binding protein 1</fullName>
    </recommendedName>
</protein>
<feature type="compositionally biased region" description="Basic residues" evidence="10">
    <location>
        <begin position="1611"/>
        <end position="1632"/>
    </location>
</feature>
<dbReference type="Proteomes" id="UP000053201">
    <property type="component" value="Unassembled WGS sequence"/>
</dbReference>
<feature type="compositionally biased region" description="Basic residues" evidence="10">
    <location>
        <begin position="181"/>
        <end position="193"/>
    </location>
</feature>
<sequence length="1688" mass="193935">MSNSGDPPPIERIPQTNTDVHTTGPTARHNSNYSSDTDHIFDSDEDVQIPEADLIPGRPTTGSDGDIDVDDDLSDFSEPGDNHENGHKSEDDDYVQGESEPEQDEIITEGESSADDKPSARNRKRTIRSSKSEFSYAEENPDLYGLRRSGRARTQPNRFTAAGKEGSPSDDEEDDDDYGSRRKSKQRKGKLRSRAQMNRRKEDPDDFIGDFSEEEEVSGSDFESENAKKKRQKQNLYLWDDDFPRYSTRQRNPALDYNENAADEELDLEERGPEVYAEAYPPEEEGDVIDGFFDQRTVEVEDEDGNAVEQSQYLVKWLGRSYRELQWCDVQYLETLKGFKKIDKFIKEFNERQAILEDPYLTEEDRERVLMEINDKKDLLEEHKKVDRIIASRVVSPDEDNPSGTQYYCKWRGLGYEEGTWESATSLADDQAEIDSFLDRSNSQQVPSRSEQYKPDHRPPYKPFREADFLVGGELREFQLIGVNWMADLWHRNENGILADEMGLGKTVQTVSFLSYLFHIMKVYGPFLVVVPLGTISAWQREFARWAPDMNVVLYQGNAKGRSIIREYEFYSYTAKKGRPAKRILRFNVLLTTYEMIIQDKAHLNKIKWAFLAVDEAHRLKNEDSKLHQSLAKEYMVANRLLITGTPLQNNVQELMALIQFLMPGASIDMDLEIDLDATDNEEQKGKIQYLHNLLTKLMLRRLKKDVETSLPGKTELILRIPMSELQKKYYTAIFTKNFAGLKNGSKDEVRISLQNVVMELKKASNHPFLFPNARNFTTSRNDSFVDILSSSGKMVLLDKLLTRMKAEGRRVLIFSQMVNMLNILAEYLTLRGLQFQRLDGTVQSEARKRAMDHFNAPGSTDFAFLLSTRAGGLGLNLETADTVILFDLDWNPQNDLQAIARAHRIGQKKHVNVYRFITAGSIEEDIIERAKRKMVLEYAIIQQMENNGQVYEKIEKEKQLSEELQKPTRDELATILKFGAKKLFEQDAAEQAGANGETNDNKVEKLDLDDILARAEKTELAQAQPVAGGSDEFMERWKTMNVQMDQLEWDSLVPANDRDKVAEAEELLKESQPKVPAPRKRLPQISYAEGEGEEEEIGTRKRSAKATKGKGKKGGQANQLDKKAIGDLANALMTWGDLDRRFDEIISHANLGDKSADAVKTHAREIMAACEEAVRVNEEATQGQKTSKADKEKAIYADYKGTKDINAKKMIERIPLLNALTDEMESHKNQLSFRLEQTDLGFTGKWDSKPPWNTKDDAMLLVGVYRHGFGNWRAIQADAELGFAKKFHLGGERSSDQKDKLLPKKLHLDRRAMYLLKELQTRQNNIRLAREKTNSKKRARESAKSGNGVVRVKNSKTEAEPADKSPRPKKKSRTSEVAEKKDRAESDLFTDYDESKYKQMLRPVKDQMLRLRGPPAFEEDDPDVRERKQTQWKLDRAKNEFLAVCSLIEDYVAKERTPIKKQRIQAHLFRFIADNFFWTKADGTCEDWETLRKLWEIAHAGKEKSDEKEQQNGQHGDAKLESPAPAAAKRKRGDRDGDTPTAHSKRHSPLKEDLASENTPSTHRRKREREDVLSPSGAPPPKRHENGRNGILANLGEKYKIPKKQDIVKPRKSKSPSRSPSRSRSRSRSHSRTRDNSRRDRSWERDRKRERGRDERDRERDKGRERERGRGDRDRERKGDRYNPYRR</sequence>
<dbReference type="CDD" id="cd18793">
    <property type="entry name" value="SF2_C_SNF"/>
    <property type="match status" value="1"/>
</dbReference>
<dbReference type="GO" id="GO:0003677">
    <property type="term" value="F:DNA binding"/>
    <property type="evidence" value="ECO:0007669"/>
    <property type="project" value="UniProtKB-KW"/>
</dbReference>
<dbReference type="InterPro" id="IPR009057">
    <property type="entry name" value="Homeodomain-like_sf"/>
</dbReference>
<feature type="compositionally biased region" description="Acidic residues" evidence="10">
    <location>
        <begin position="65"/>
        <end position="75"/>
    </location>
</feature>
<dbReference type="RefSeq" id="XP_016605582.1">
    <property type="nucleotide sequence ID" value="XM_016757597.1"/>
</dbReference>
<evidence type="ECO:0000256" key="9">
    <source>
        <dbReference type="ARBA" id="ARBA00023242"/>
    </source>
</evidence>
<evidence type="ECO:0000313" key="15">
    <source>
        <dbReference type="Proteomes" id="UP000053201"/>
    </source>
</evidence>
<feature type="region of interest" description="Disordered" evidence="10">
    <location>
        <begin position="248"/>
        <end position="274"/>
    </location>
</feature>
<feature type="region of interest" description="Disordered" evidence="10">
    <location>
        <begin position="1503"/>
        <end position="1688"/>
    </location>
</feature>
<dbReference type="STRING" id="645134.A0A0L0H8L0"/>
<proteinExistence type="predicted"/>
<keyword evidence="3" id="KW-0547">Nucleotide-binding</keyword>
<feature type="compositionally biased region" description="Acidic residues" evidence="10">
    <location>
        <begin position="91"/>
        <end position="108"/>
    </location>
</feature>
<dbReference type="InterPro" id="IPR000330">
    <property type="entry name" value="SNF2_N"/>
</dbReference>
<dbReference type="GO" id="GO:0016887">
    <property type="term" value="F:ATP hydrolysis activity"/>
    <property type="evidence" value="ECO:0007669"/>
    <property type="project" value="TreeGrafter"/>
</dbReference>
<dbReference type="Gene3D" id="6.10.140.1440">
    <property type="match status" value="1"/>
</dbReference>
<keyword evidence="9" id="KW-0539">Nucleus</keyword>
<dbReference type="InterPro" id="IPR023780">
    <property type="entry name" value="Chromo_domain"/>
</dbReference>
<dbReference type="InterPro" id="IPR001650">
    <property type="entry name" value="Helicase_C-like"/>
</dbReference>
<evidence type="ECO:0000259" key="12">
    <source>
        <dbReference type="PROSITE" id="PS51192"/>
    </source>
</evidence>
<evidence type="ECO:0000256" key="4">
    <source>
        <dbReference type="ARBA" id="ARBA00022801"/>
    </source>
</evidence>
<dbReference type="InterPro" id="IPR038718">
    <property type="entry name" value="SNF2-like_sf"/>
</dbReference>
<feature type="compositionally biased region" description="Basic residues" evidence="10">
    <location>
        <begin position="1101"/>
        <end position="1114"/>
    </location>
</feature>
<dbReference type="SMART" id="SM00490">
    <property type="entry name" value="HELICc"/>
    <property type="match status" value="1"/>
</dbReference>
<keyword evidence="15" id="KW-1185">Reference proteome</keyword>
<feature type="domain" description="Chromo" evidence="11">
    <location>
        <begin position="292"/>
        <end position="361"/>
    </location>
</feature>
<dbReference type="PROSITE" id="PS51194">
    <property type="entry name" value="HELICASE_CTER"/>
    <property type="match status" value="1"/>
</dbReference>
<dbReference type="PANTHER" id="PTHR45623">
    <property type="entry name" value="CHROMODOMAIN-HELICASE-DNA-BINDING PROTEIN 3-RELATED-RELATED"/>
    <property type="match status" value="1"/>
</dbReference>
<name>A0A0L0H8L0_SPIPD</name>
<dbReference type="GO" id="GO:0003682">
    <property type="term" value="F:chromatin binding"/>
    <property type="evidence" value="ECO:0007669"/>
    <property type="project" value="TreeGrafter"/>
</dbReference>
<dbReference type="Pfam" id="PF23588">
    <property type="entry name" value="HTH_CHD1_Hrp3"/>
    <property type="match status" value="1"/>
</dbReference>
<feature type="compositionally biased region" description="Basic and acidic residues" evidence="10">
    <location>
        <begin position="1503"/>
        <end position="1521"/>
    </location>
</feature>
<dbReference type="GeneID" id="27692556"/>
<dbReference type="eggNOG" id="KOG0384">
    <property type="taxonomic scope" value="Eukaryota"/>
</dbReference>
<feature type="compositionally biased region" description="Polar residues" evidence="10">
    <location>
        <begin position="439"/>
        <end position="450"/>
    </location>
</feature>
<feature type="compositionally biased region" description="Basic and acidic residues" evidence="10">
    <location>
        <begin position="1633"/>
        <end position="1688"/>
    </location>
</feature>
<dbReference type="SUPFAM" id="SSF54160">
    <property type="entry name" value="Chromo domain-like"/>
    <property type="match status" value="2"/>
</dbReference>
<feature type="compositionally biased region" description="Basic and acidic residues" evidence="10">
    <location>
        <begin position="1374"/>
        <end position="1385"/>
    </location>
</feature>
<evidence type="ECO:0000256" key="3">
    <source>
        <dbReference type="ARBA" id="ARBA00022741"/>
    </source>
</evidence>
<keyword evidence="4" id="KW-0378">Hydrolase</keyword>
<evidence type="ECO:0000256" key="8">
    <source>
        <dbReference type="ARBA" id="ARBA00023163"/>
    </source>
</evidence>
<dbReference type="VEuPathDB" id="FungiDB:SPPG_09431"/>
<dbReference type="GO" id="GO:0000785">
    <property type="term" value="C:chromatin"/>
    <property type="evidence" value="ECO:0007669"/>
    <property type="project" value="TreeGrafter"/>
</dbReference>
<keyword evidence="5" id="KW-0067">ATP-binding</keyword>
<evidence type="ECO:0000256" key="2">
    <source>
        <dbReference type="ARBA" id="ARBA00022737"/>
    </source>
</evidence>
<dbReference type="InterPro" id="IPR016197">
    <property type="entry name" value="Chromo-like_dom_sf"/>
</dbReference>
<dbReference type="Pfam" id="PF00385">
    <property type="entry name" value="Chromo"/>
    <property type="match status" value="1"/>
</dbReference>
<dbReference type="Pfam" id="PF00271">
    <property type="entry name" value="Helicase_C"/>
    <property type="match status" value="1"/>
</dbReference>
<dbReference type="OMA" id="WVQIRDD"/>
<dbReference type="Gene3D" id="3.40.50.10810">
    <property type="entry name" value="Tandem AAA-ATPase domain"/>
    <property type="match status" value="1"/>
</dbReference>
<feature type="compositionally biased region" description="Basic and acidic residues" evidence="10">
    <location>
        <begin position="80"/>
        <end position="90"/>
    </location>
</feature>
<dbReference type="InterPro" id="IPR049730">
    <property type="entry name" value="SNF2/RAD54-like_C"/>
</dbReference>
<evidence type="ECO:0000256" key="5">
    <source>
        <dbReference type="ARBA" id="ARBA00022840"/>
    </source>
</evidence>
<dbReference type="Pfam" id="PF00176">
    <property type="entry name" value="SNF2-rel_dom"/>
    <property type="match status" value="1"/>
</dbReference>
<dbReference type="InterPro" id="IPR014001">
    <property type="entry name" value="Helicase_ATP-bd"/>
</dbReference>
<dbReference type="Gene3D" id="3.40.50.300">
    <property type="entry name" value="P-loop containing nucleotide triphosphate hydrolases"/>
    <property type="match status" value="1"/>
</dbReference>
<dbReference type="Gene3D" id="2.40.50.40">
    <property type="match status" value="2"/>
</dbReference>
<evidence type="ECO:0000256" key="10">
    <source>
        <dbReference type="SAM" id="MobiDB-lite"/>
    </source>
</evidence>
<dbReference type="PANTHER" id="PTHR45623:SF14">
    <property type="entry name" value="CHROMODOMAIN-HELICASE-DNA-BINDING PROTEIN 1"/>
    <property type="match status" value="1"/>
</dbReference>
<keyword evidence="8" id="KW-0804">Transcription</keyword>
<dbReference type="SMART" id="SM00298">
    <property type="entry name" value="CHROMO"/>
    <property type="match status" value="2"/>
</dbReference>
<evidence type="ECO:0000313" key="14">
    <source>
        <dbReference type="EMBL" id="KNC97542.1"/>
    </source>
</evidence>
<dbReference type="GO" id="GO:0034728">
    <property type="term" value="P:nucleosome organization"/>
    <property type="evidence" value="ECO:0007669"/>
    <property type="project" value="TreeGrafter"/>
</dbReference>
<feature type="region of interest" description="Disordered" evidence="10">
    <location>
        <begin position="1069"/>
        <end position="1118"/>
    </location>
</feature>
<reference evidence="14 15" key="1">
    <citation type="submission" date="2009-08" db="EMBL/GenBank/DDBJ databases">
        <title>The Genome Sequence of Spizellomyces punctatus strain DAOM BR117.</title>
        <authorList>
            <consortium name="The Broad Institute Genome Sequencing Platform"/>
            <person name="Russ C."/>
            <person name="Cuomo C."/>
            <person name="Shea T."/>
            <person name="Young S.K."/>
            <person name="Zeng Q."/>
            <person name="Koehrsen M."/>
            <person name="Haas B."/>
            <person name="Borodovsky M."/>
            <person name="Guigo R."/>
            <person name="Alvarado L."/>
            <person name="Berlin A."/>
            <person name="Bochicchio J."/>
            <person name="Borenstein D."/>
            <person name="Chapman S."/>
            <person name="Chen Z."/>
            <person name="Engels R."/>
            <person name="Freedman E."/>
            <person name="Gellesch M."/>
            <person name="Goldberg J."/>
            <person name="Griggs A."/>
            <person name="Gujja S."/>
            <person name="Heiman D."/>
            <person name="Hepburn T."/>
            <person name="Howarth C."/>
            <person name="Jen D."/>
            <person name="Larson L."/>
            <person name="Lewis B."/>
            <person name="Mehta T."/>
            <person name="Park D."/>
            <person name="Pearson M."/>
            <person name="Roberts A."/>
            <person name="Saif S."/>
            <person name="Shenoy N."/>
            <person name="Sisk P."/>
            <person name="Stolte C."/>
            <person name="Sykes S."/>
            <person name="Thomson T."/>
            <person name="Walk T."/>
            <person name="White J."/>
            <person name="Yandava C."/>
            <person name="Burger G."/>
            <person name="Gray M.W."/>
            <person name="Holland P.W.H."/>
            <person name="King N."/>
            <person name="Lang F.B.F."/>
            <person name="Roger A.J."/>
            <person name="Ruiz-Trillo I."/>
            <person name="Lander E."/>
            <person name="Nusbaum C."/>
        </authorList>
    </citation>
    <scope>NUCLEOTIDE SEQUENCE [LARGE SCALE GENOMIC DNA]</scope>
    <source>
        <strain evidence="14 15">DAOM BR117</strain>
    </source>
</reference>
<dbReference type="InParanoid" id="A0A0L0H8L0"/>
<dbReference type="FunCoup" id="A0A0L0H8L0">
    <property type="interactions" value="525"/>
</dbReference>
<dbReference type="OrthoDB" id="5857104at2759"/>
<feature type="region of interest" description="Disordered" evidence="10">
    <location>
        <begin position="1"/>
        <end position="234"/>
    </location>
</feature>
<dbReference type="InterPro" id="IPR056302">
    <property type="entry name" value="CHD1-2/Hrp3_HTH"/>
</dbReference>
<accession>A0A0L0H8L0</accession>
<dbReference type="InterPro" id="IPR027417">
    <property type="entry name" value="P-loop_NTPase"/>
</dbReference>
<dbReference type="GO" id="GO:0042393">
    <property type="term" value="F:histone binding"/>
    <property type="evidence" value="ECO:0007669"/>
    <property type="project" value="TreeGrafter"/>
</dbReference>
<keyword evidence="6" id="KW-0805">Transcription regulation</keyword>
<dbReference type="PROSITE" id="PS51192">
    <property type="entry name" value="HELICASE_ATP_BIND_1"/>
    <property type="match status" value="1"/>
</dbReference>
<dbReference type="GO" id="GO:0005524">
    <property type="term" value="F:ATP binding"/>
    <property type="evidence" value="ECO:0007669"/>
    <property type="project" value="UniProtKB-KW"/>
</dbReference>
<dbReference type="InterPro" id="IPR000953">
    <property type="entry name" value="Chromo/chromo_shadow_dom"/>
</dbReference>
<dbReference type="Gene3D" id="1.10.10.60">
    <property type="entry name" value="Homeodomain-like"/>
    <property type="match status" value="1"/>
</dbReference>
<feature type="domain" description="Chromo" evidence="11">
    <location>
        <begin position="384"/>
        <end position="449"/>
    </location>
</feature>
<feature type="domain" description="Helicase ATP-binding" evidence="12">
    <location>
        <begin position="487"/>
        <end position="665"/>
    </location>
</feature>
<dbReference type="PROSITE" id="PS00598">
    <property type="entry name" value="CHROMO_1"/>
    <property type="match status" value="1"/>
</dbReference>
<evidence type="ECO:0000256" key="6">
    <source>
        <dbReference type="ARBA" id="ARBA00023015"/>
    </source>
</evidence>
<keyword evidence="7" id="KW-0238">DNA-binding</keyword>
<comment type="subcellular location">
    <subcellularLocation>
        <location evidence="1">Nucleus</location>
    </subcellularLocation>
</comment>
<evidence type="ECO:0008006" key="16">
    <source>
        <dbReference type="Google" id="ProtNLM"/>
    </source>
</evidence>
<feature type="compositionally biased region" description="Pro residues" evidence="10">
    <location>
        <begin position="1"/>
        <end position="11"/>
    </location>
</feature>
<evidence type="ECO:0000259" key="13">
    <source>
        <dbReference type="PROSITE" id="PS51194"/>
    </source>
</evidence>